<dbReference type="SUPFAM" id="SSF56112">
    <property type="entry name" value="Protein kinase-like (PK-like)"/>
    <property type="match status" value="1"/>
</dbReference>
<dbReference type="Gene3D" id="3.30.200.20">
    <property type="entry name" value="Phosphorylase Kinase, domain 1"/>
    <property type="match status" value="1"/>
</dbReference>
<dbReference type="Proteomes" id="UP001141259">
    <property type="component" value="Unassembled WGS sequence"/>
</dbReference>
<dbReference type="RefSeq" id="WP_259624176.1">
    <property type="nucleotide sequence ID" value="NZ_JANYMP010000007.1"/>
</dbReference>
<name>A0A9X2VM63_9PSEU</name>
<dbReference type="InterPro" id="IPR051678">
    <property type="entry name" value="AGP_Transferase"/>
</dbReference>
<protein>
    <submittedName>
        <fullName evidence="2">Aminoglycoside phosphotransferase family protein</fullName>
    </submittedName>
</protein>
<dbReference type="InterPro" id="IPR002575">
    <property type="entry name" value="Aminoglycoside_PTrfase"/>
</dbReference>
<dbReference type="PANTHER" id="PTHR21310:SF15">
    <property type="entry name" value="AMINOGLYCOSIDE PHOSPHOTRANSFERASE DOMAIN-CONTAINING PROTEIN"/>
    <property type="match status" value="1"/>
</dbReference>
<dbReference type="Pfam" id="PF01636">
    <property type="entry name" value="APH"/>
    <property type="match status" value="1"/>
</dbReference>
<proteinExistence type="predicted"/>
<gene>
    <name evidence="2" type="ORF">NZH93_17575</name>
</gene>
<dbReference type="AlphaFoldDB" id="A0A9X2VM63"/>
<dbReference type="InterPro" id="IPR011009">
    <property type="entry name" value="Kinase-like_dom_sf"/>
</dbReference>
<dbReference type="Gene3D" id="3.90.1200.10">
    <property type="match status" value="1"/>
</dbReference>
<comment type="caution">
    <text evidence="2">The sequence shown here is derived from an EMBL/GenBank/DDBJ whole genome shotgun (WGS) entry which is preliminary data.</text>
</comment>
<dbReference type="EMBL" id="JANYMP010000007">
    <property type="protein sequence ID" value="MCS7478674.1"/>
    <property type="molecule type" value="Genomic_DNA"/>
</dbReference>
<accession>A0A9X2VM63</accession>
<sequence length="334" mass="37824">MEAVTESITKNRQPLDVLRAMVVRAYGEDRAPDGDDWAEEMIHGWFNVAYRVRLRDGEPVVLKIAPPAGVEVMTYERDLMRTEVTALALIRERTSVPVPAVHFHDDSRELCDADYFFMEFVEGDNLGVNRDSVPEAEREAHNEAIGAFNRELNGIKGDHFGPLRGSSTPDATWRQVFTGIIEDVLRDGERRAVDLGHDYDVFRRLLADHADSLDEVTEPVFVEWDLWDSNVMIRDGALVAIIDHERALYGDPLMEAGFVSDSLEGFPGDSTSFVRGYGRAPSTPAELTRRKLYTLHLLLIMVIETVYRGHTDPSQYDFARTHLDALVETFGDRR</sequence>
<evidence type="ECO:0000313" key="3">
    <source>
        <dbReference type="Proteomes" id="UP001141259"/>
    </source>
</evidence>
<keyword evidence="3" id="KW-1185">Reference proteome</keyword>
<reference evidence="2" key="1">
    <citation type="submission" date="2022-08" db="EMBL/GenBank/DDBJ databases">
        <authorList>
            <person name="Tistechok S."/>
            <person name="Samborskyy M."/>
            <person name="Roman I."/>
        </authorList>
    </citation>
    <scope>NUCLEOTIDE SEQUENCE</scope>
    <source>
        <strain evidence="2">DSM 103496</strain>
    </source>
</reference>
<organism evidence="2 3">
    <name type="scientific">Umezawaea endophytica</name>
    <dbReference type="NCBI Taxonomy" id="1654476"/>
    <lineage>
        <taxon>Bacteria</taxon>
        <taxon>Bacillati</taxon>
        <taxon>Actinomycetota</taxon>
        <taxon>Actinomycetes</taxon>
        <taxon>Pseudonocardiales</taxon>
        <taxon>Pseudonocardiaceae</taxon>
        <taxon>Umezawaea</taxon>
    </lineage>
</organism>
<dbReference type="PANTHER" id="PTHR21310">
    <property type="entry name" value="AMINOGLYCOSIDE PHOSPHOTRANSFERASE-RELATED-RELATED"/>
    <property type="match status" value="1"/>
</dbReference>
<evidence type="ECO:0000313" key="2">
    <source>
        <dbReference type="EMBL" id="MCS7478674.1"/>
    </source>
</evidence>
<evidence type="ECO:0000259" key="1">
    <source>
        <dbReference type="Pfam" id="PF01636"/>
    </source>
</evidence>
<feature type="domain" description="Aminoglycoside phosphotransferase" evidence="1">
    <location>
        <begin position="43"/>
        <end position="287"/>
    </location>
</feature>